<organism evidence="1 2">
    <name type="scientific">Lactuca virosa</name>
    <dbReference type="NCBI Taxonomy" id="75947"/>
    <lineage>
        <taxon>Eukaryota</taxon>
        <taxon>Viridiplantae</taxon>
        <taxon>Streptophyta</taxon>
        <taxon>Embryophyta</taxon>
        <taxon>Tracheophyta</taxon>
        <taxon>Spermatophyta</taxon>
        <taxon>Magnoliopsida</taxon>
        <taxon>eudicotyledons</taxon>
        <taxon>Gunneridae</taxon>
        <taxon>Pentapetalae</taxon>
        <taxon>asterids</taxon>
        <taxon>campanulids</taxon>
        <taxon>Asterales</taxon>
        <taxon>Asteraceae</taxon>
        <taxon>Cichorioideae</taxon>
        <taxon>Cichorieae</taxon>
        <taxon>Lactucinae</taxon>
        <taxon>Lactuca</taxon>
    </lineage>
</organism>
<dbReference type="Proteomes" id="UP001157418">
    <property type="component" value="Unassembled WGS sequence"/>
</dbReference>
<sequence length="109" mass="12601">MGPIYIRYHRKKNVTSRLEKTKKTMCVPHLVNLYPPYLLTIFNWRVFSPKPIPPLVTQDHRRRPPSFNRLKMKEVSAPISDLSSSMEIKTTASLAIPVTTGQFQSTTHH</sequence>
<comment type="caution">
    <text evidence="1">The sequence shown here is derived from an EMBL/GenBank/DDBJ whole genome shotgun (WGS) entry which is preliminary data.</text>
</comment>
<protein>
    <submittedName>
        <fullName evidence="1">Uncharacterized protein</fullName>
    </submittedName>
</protein>
<gene>
    <name evidence="1" type="ORF">LVIROSA_LOCUS30806</name>
</gene>
<evidence type="ECO:0000313" key="2">
    <source>
        <dbReference type="Proteomes" id="UP001157418"/>
    </source>
</evidence>
<evidence type="ECO:0000313" key="1">
    <source>
        <dbReference type="EMBL" id="CAH1445013.1"/>
    </source>
</evidence>
<dbReference type="AlphaFoldDB" id="A0AAU9P441"/>
<dbReference type="EMBL" id="CAKMRJ010005523">
    <property type="protein sequence ID" value="CAH1445013.1"/>
    <property type="molecule type" value="Genomic_DNA"/>
</dbReference>
<reference evidence="1 2" key="1">
    <citation type="submission" date="2022-01" db="EMBL/GenBank/DDBJ databases">
        <authorList>
            <person name="Xiong W."/>
            <person name="Schranz E."/>
        </authorList>
    </citation>
    <scope>NUCLEOTIDE SEQUENCE [LARGE SCALE GENOMIC DNA]</scope>
</reference>
<name>A0AAU9P441_9ASTR</name>
<proteinExistence type="predicted"/>
<keyword evidence="2" id="KW-1185">Reference proteome</keyword>
<accession>A0AAU9P441</accession>